<keyword evidence="3 7" id="KW-0547">Nucleotide-binding</keyword>
<keyword evidence="4" id="KW-0418">Kinase</keyword>
<accession>A0A914D7G2</accession>
<dbReference type="InterPro" id="IPR017441">
    <property type="entry name" value="Protein_kinase_ATP_BS"/>
</dbReference>
<dbReference type="PROSITE" id="PS50011">
    <property type="entry name" value="PROTEIN_KINASE_DOM"/>
    <property type="match status" value="1"/>
</dbReference>
<dbReference type="SUPFAM" id="SSF56112">
    <property type="entry name" value="Protein kinase-like (PK-like)"/>
    <property type="match status" value="1"/>
</dbReference>
<dbReference type="Proteomes" id="UP000887540">
    <property type="component" value="Unplaced"/>
</dbReference>
<dbReference type="PROSITE" id="PS00107">
    <property type="entry name" value="PROTEIN_KINASE_ATP"/>
    <property type="match status" value="1"/>
</dbReference>
<evidence type="ECO:0000256" key="6">
    <source>
        <dbReference type="ARBA" id="ARBA00037966"/>
    </source>
</evidence>
<dbReference type="GO" id="GO:0005524">
    <property type="term" value="F:ATP binding"/>
    <property type="evidence" value="ECO:0007669"/>
    <property type="project" value="UniProtKB-UniRule"/>
</dbReference>
<dbReference type="Gene3D" id="3.30.200.20">
    <property type="entry name" value="Phosphorylase Kinase, domain 1"/>
    <property type="match status" value="1"/>
</dbReference>
<evidence type="ECO:0000256" key="8">
    <source>
        <dbReference type="RuleBase" id="RU000304"/>
    </source>
</evidence>
<name>A0A914D7G2_9BILA</name>
<evidence type="ECO:0000256" key="5">
    <source>
        <dbReference type="ARBA" id="ARBA00022840"/>
    </source>
</evidence>
<dbReference type="InterPro" id="IPR051175">
    <property type="entry name" value="CLK_kinases"/>
</dbReference>
<dbReference type="GO" id="GO:0005634">
    <property type="term" value="C:nucleus"/>
    <property type="evidence" value="ECO:0007669"/>
    <property type="project" value="TreeGrafter"/>
</dbReference>
<evidence type="ECO:0000259" key="9">
    <source>
        <dbReference type="PROSITE" id="PS50011"/>
    </source>
</evidence>
<feature type="domain" description="Protein kinase" evidence="9">
    <location>
        <begin position="14"/>
        <end position="259"/>
    </location>
</feature>
<evidence type="ECO:0000256" key="2">
    <source>
        <dbReference type="ARBA" id="ARBA00022679"/>
    </source>
</evidence>
<dbReference type="GO" id="GO:0043484">
    <property type="term" value="P:regulation of RNA splicing"/>
    <property type="evidence" value="ECO:0007669"/>
    <property type="project" value="TreeGrafter"/>
</dbReference>
<keyword evidence="1 8" id="KW-0723">Serine/threonine-protein kinase</keyword>
<evidence type="ECO:0000256" key="1">
    <source>
        <dbReference type="ARBA" id="ARBA00022527"/>
    </source>
</evidence>
<organism evidence="10 11">
    <name type="scientific">Acrobeloides nanus</name>
    <dbReference type="NCBI Taxonomy" id="290746"/>
    <lineage>
        <taxon>Eukaryota</taxon>
        <taxon>Metazoa</taxon>
        <taxon>Ecdysozoa</taxon>
        <taxon>Nematoda</taxon>
        <taxon>Chromadorea</taxon>
        <taxon>Rhabditida</taxon>
        <taxon>Tylenchina</taxon>
        <taxon>Cephalobomorpha</taxon>
        <taxon>Cephaloboidea</taxon>
        <taxon>Cephalobidae</taxon>
        <taxon>Acrobeloides</taxon>
    </lineage>
</organism>
<dbReference type="SMART" id="SM00220">
    <property type="entry name" value="S_TKc"/>
    <property type="match status" value="1"/>
</dbReference>
<evidence type="ECO:0000256" key="3">
    <source>
        <dbReference type="ARBA" id="ARBA00022741"/>
    </source>
</evidence>
<dbReference type="Pfam" id="PF00069">
    <property type="entry name" value="Pkinase"/>
    <property type="match status" value="1"/>
</dbReference>
<dbReference type="PANTHER" id="PTHR45646">
    <property type="entry name" value="SERINE/THREONINE-PROTEIN KINASE DOA-RELATED"/>
    <property type="match status" value="1"/>
</dbReference>
<dbReference type="WBParaSite" id="ACRNAN_scaffold19097.g6929.t1">
    <property type="protein sequence ID" value="ACRNAN_scaffold19097.g6929.t1"/>
    <property type="gene ID" value="ACRNAN_scaffold19097.g6929"/>
</dbReference>
<dbReference type="InterPro" id="IPR011009">
    <property type="entry name" value="Kinase-like_dom_sf"/>
</dbReference>
<dbReference type="GO" id="GO:0004674">
    <property type="term" value="F:protein serine/threonine kinase activity"/>
    <property type="evidence" value="ECO:0007669"/>
    <property type="project" value="UniProtKB-KW"/>
</dbReference>
<keyword evidence="10" id="KW-1185">Reference proteome</keyword>
<evidence type="ECO:0000256" key="4">
    <source>
        <dbReference type="ARBA" id="ARBA00022777"/>
    </source>
</evidence>
<keyword evidence="5 7" id="KW-0067">ATP-binding</keyword>
<dbReference type="PROSITE" id="PS00108">
    <property type="entry name" value="PROTEIN_KINASE_ST"/>
    <property type="match status" value="1"/>
</dbReference>
<dbReference type="InterPro" id="IPR000719">
    <property type="entry name" value="Prot_kinase_dom"/>
</dbReference>
<evidence type="ECO:0000313" key="11">
    <source>
        <dbReference type="WBParaSite" id="ACRNAN_scaffold19097.g6929.t1"/>
    </source>
</evidence>
<protein>
    <submittedName>
        <fullName evidence="11">Protein kinase domain-containing protein</fullName>
    </submittedName>
</protein>
<dbReference type="Gene3D" id="1.10.510.10">
    <property type="entry name" value="Transferase(Phosphotransferase) domain 1"/>
    <property type="match status" value="1"/>
</dbReference>
<proteinExistence type="inferred from homology"/>
<feature type="binding site" evidence="7">
    <location>
        <position position="44"/>
    </location>
    <ligand>
        <name>ATP</name>
        <dbReference type="ChEBI" id="CHEBI:30616"/>
    </ligand>
</feature>
<keyword evidence="2" id="KW-0808">Transferase</keyword>
<evidence type="ECO:0000256" key="7">
    <source>
        <dbReference type="PROSITE-ProRule" id="PRU10141"/>
    </source>
</evidence>
<dbReference type="AlphaFoldDB" id="A0A914D7G2"/>
<dbReference type="InterPro" id="IPR008271">
    <property type="entry name" value="Ser/Thr_kinase_AS"/>
</dbReference>
<sequence length="259" mass="30007">MVVHLDDSQEPGPDEIVRTLGEGTFGKVVQVIDSRNSGSQLALKIIKNVSKYREAARLEINVLHKLMERDPTGKYLVIQLLDNFDYYGHMCLVFDLLGLSVFDFMKNNGYHPYPMQQARYIAYQLCYAVKFMHDNRLTHTDLKPENILFVNSSFHVEETKRRKTVRVVDDAAVRLIDLGSATFDHEHHSTIVSTRHYRAPEVILELGWAQPCDVWSIGCIMFELYMGITLFQTHDNREHLAMMERILGSIPYRMGRRTK</sequence>
<comment type="similarity">
    <text evidence="6">Belongs to the protein kinase superfamily. CMGC Ser/Thr protein kinase family. Lammer subfamily.</text>
</comment>
<evidence type="ECO:0000313" key="10">
    <source>
        <dbReference type="Proteomes" id="UP000887540"/>
    </source>
</evidence>
<dbReference type="CDD" id="cd14134">
    <property type="entry name" value="PKc_CLK"/>
    <property type="match status" value="1"/>
</dbReference>
<dbReference type="PANTHER" id="PTHR45646:SF11">
    <property type="entry name" value="SERINE_THREONINE-PROTEIN KINASE DOA"/>
    <property type="match status" value="1"/>
</dbReference>
<reference evidence="11" key="1">
    <citation type="submission" date="2022-11" db="UniProtKB">
        <authorList>
            <consortium name="WormBaseParasite"/>
        </authorList>
    </citation>
    <scope>IDENTIFICATION</scope>
</reference>